<comment type="caution">
    <text evidence="3">The sequence shown here is derived from an EMBL/GenBank/DDBJ whole genome shotgun (WGS) entry which is preliminary data.</text>
</comment>
<sequence length="273" mass="28961">MSDPSTVLITGATDGLGRALALRLAESGTRLLLHGRNPERGDQVRREVVALGAPEPVLLLADLAARAEVDRLAAAVQAVTDRLDVLVNNAGVGFGAPGAGRELSPDGVELRFAVNYLAVVRLTRRLLPLLRRSAPARIVNVASAGQFPLDFGDLMLDRDYDGVTAYRRAKLAEIMFTFDLAEELGGTGVTVNALHPASFMDTSMVRESGVGPHSSVEEGLAATLPLVEAESLAGVSGRYFNGRSPARALDQAYDPDARRRLREATAALLPDLG</sequence>
<name>A0ABW1FV56_9ACTN</name>
<dbReference type="PANTHER" id="PTHR43157">
    <property type="entry name" value="PHOSPHATIDYLINOSITOL-GLYCAN BIOSYNTHESIS CLASS F PROTEIN-RELATED"/>
    <property type="match status" value="1"/>
</dbReference>
<dbReference type="PRINTS" id="PR00081">
    <property type="entry name" value="GDHRDH"/>
</dbReference>
<evidence type="ECO:0000313" key="4">
    <source>
        <dbReference type="Proteomes" id="UP001596174"/>
    </source>
</evidence>
<dbReference type="EMBL" id="JBHSQJ010000002">
    <property type="protein sequence ID" value="MFC5905727.1"/>
    <property type="molecule type" value="Genomic_DNA"/>
</dbReference>
<dbReference type="PANTHER" id="PTHR43157:SF31">
    <property type="entry name" value="PHOSPHATIDYLINOSITOL-GLYCAN BIOSYNTHESIS CLASS F PROTEIN"/>
    <property type="match status" value="1"/>
</dbReference>
<keyword evidence="4" id="KW-1185">Reference proteome</keyword>
<dbReference type="RefSeq" id="WP_380578451.1">
    <property type="nucleotide sequence ID" value="NZ_JBHSQJ010000002.1"/>
</dbReference>
<dbReference type="PRINTS" id="PR00080">
    <property type="entry name" value="SDRFAMILY"/>
</dbReference>
<accession>A0ABW1FV56</accession>
<reference evidence="4" key="1">
    <citation type="journal article" date="2019" name="Int. J. Syst. Evol. Microbiol.">
        <title>The Global Catalogue of Microorganisms (GCM) 10K type strain sequencing project: providing services to taxonomists for standard genome sequencing and annotation.</title>
        <authorList>
            <consortium name="The Broad Institute Genomics Platform"/>
            <consortium name="The Broad Institute Genome Sequencing Center for Infectious Disease"/>
            <person name="Wu L."/>
            <person name="Ma J."/>
        </authorList>
    </citation>
    <scope>NUCLEOTIDE SEQUENCE [LARGE SCALE GENOMIC DNA]</scope>
    <source>
        <strain evidence="4">JCM 4816</strain>
    </source>
</reference>
<dbReference type="Pfam" id="PF00106">
    <property type="entry name" value="adh_short"/>
    <property type="match status" value="1"/>
</dbReference>
<evidence type="ECO:0000256" key="1">
    <source>
        <dbReference type="ARBA" id="ARBA00023002"/>
    </source>
</evidence>
<organism evidence="3 4">
    <name type="scientific">Streptacidiphilus monticola</name>
    <dbReference type="NCBI Taxonomy" id="2161674"/>
    <lineage>
        <taxon>Bacteria</taxon>
        <taxon>Bacillati</taxon>
        <taxon>Actinomycetota</taxon>
        <taxon>Actinomycetes</taxon>
        <taxon>Kitasatosporales</taxon>
        <taxon>Streptomycetaceae</taxon>
        <taxon>Streptacidiphilus</taxon>
    </lineage>
</organism>
<protein>
    <submittedName>
        <fullName evidence="3">SDR family NAD(P)-dependent oxidoreductase</fullName>
    </submittedName>
</protein>
<dbReference type="Proteomes" id="UP001596174">
    <property type="component" value="Unassembled WGS sequence"/>
</dbReference>
<dbReference type="InterPro" id="IPR002347">
    <property type="entry name" value="SDR_fam"/>
</dbReference>
<evidence type="ECO:0000313" key="3">
    <source>
        <dbReference type="EMBL" id="MFC5905727.1"/>
    </source>
</evidence>
<dbReference type="Gene3D" id="3.40.50.720">
    <property type="entry name" value="NAD(P)-binding Rossmann-like Domain"/>
    <property type="match status" value="1"/>
</dbReference>
<comment type="similarity">
    <text evidence="2">Belongs to the short-chain dehydrogenases/reductases (SDR) family.</text>
</comment>
<proteinExistence type="inferred from homology"/>
<dbReference type="SUPFAM" id="SSF51735">
    <property type="entry name" value="NAD(P)-binding Rossmann-fold domains"/>
    <property type="match status" value="1"/>
</dbReference>
<gene>
    <name evidence="3" type="ORF">ACFP3V_00615</name>
</gene>
<evidence type="ECO:0000256" key="2">
    <source>
        <dbReference type="RuleBase" id="RU000363"/>
    </source>
</evidence>
<keyword evidence="1" id="KW-0560">Oxidoreductase</keyword>
<dbReference type="InterPro" id="IPR036291">
    <property type="entry name" value="NAD(P)-bd_dom_sf"/>
</dbReference>